<accession>A0A7J7EA27</accession>
<feature type="non-terminal residue" evidence="2">
    <location>
        <position position="1"/>
    </location>
</feature>
<evidence type="ECO:0000313" key="3">
    <source>
        <dbReference type="Proteomes" id="UP000551758"/>
    </source>
</evidence>
<evidence type="ECO:0000313" key="2">
    <source>
        <dbReference type="EMBL" id="KAF5912662.1"/>
    </source>
</evidence>
<name>A0A7J7EA27_DICBM</name>
<proteinExistence type="predicted"/>
<dbReference type="Proteomes" id="UP000551758">
    <property type="component" value="Unassembled WGS sequence"/>
</dbReference>
<keyword evidence="3" id="KW-1185">Reference proteome</keyword>
<evidence type="ECO:0000256" key="1">
    <source>
        <dbReference type="SAM" id="MobiDB-lite"/>
    </source>
</evidence>
<dbReference type="AlphaFoldDB" id="A0A7J7EA27"/>
<protein>
    <submittedName>
        <fullName evidence="2">Uncharacterized protein</fullName>
    </submittedName>
</protein>
<dbReference type="EMBL" id="JACDTQ010003801">
    <property type="protein sequence ID" value="KAF5912662.1"/>
    <property type="molecule type" value="Genomic_DNA"/>
</dbReference>
<gene>
    <name evidence="2" type="ORF">HPG69_007651</name>
</gene>
<feature type="region of interest" description="Disordered" evidence="1">
    <location>
        <begin position="1"/>
        <end position="50"/>
    </location>
</feature>
<organism evidence="2 3">
    <name type="scientific">Diceros bicornis minor</name>
    <name type="common">South-central black rhinoceros</name>
    <dbReference type="NCBI Taxonomy" id="77932"/>
    <lineage>
        <taxon>Eukaryota</taxon>
        <taxon>Metazoa</taxon>
        <taxon>Chordata</taxon>
        <taxon>Craniata</taxon>
        <taxon>Vertebrata</taxon>
        <taxon>Euteleostomi</taxon>
        <taxon>Mammalia</taxon>
        <taxon>Eutheria</taxon>
        <taxon>Laurasiatheria</taxon>
        <taxon>Perissodactyla</taxon>
        <taxon>Rhinocerotidae</taxon>
        <taxon>Diceros</taxon>
    </lineage>
</organism>
<reference evidence="2 3" key="1">
    <citation type="journal article" date="2020" name="Mol. Biol. Evol.">
        <title>Interspecific Gene Flow and the Evolution of Specialization in Black and White Rhinoceros.</title>
        <authorList>
            <person name="Moodley Y."/>
            <person name="Westbury M.V."/>
            <person name="Russo I.M."/>
            <person name="Gopalakrishnan S."/>
            <person name="Rakotoarivelo A."/>
            <person name="Olsen R.A."/>
            <person name="Prost S."/>
            <person name="Tunstall T."/>
            <person name="Ryder O.A."/>
            <person name="Dalen L."/>
            <person name="Bruford M.W."/>
        </authorList>
    </citation>
    <scope>NUCLEOTIDE SEQUENCE [LARGE SCALE GENOMIC DNA]</scope>
    <source>
        <strain evidence="2">SBR-YM</strain>
        <tissue evidence="2">Skin</tissue>
    </source>
</reference>
<comment type="caution">
    <text evidence="2">The sequence shown here is derived from an EMBL/GenBank/DDBJ whole genome shotgun (WGS) entry which is preliminary data.</text>
</comment>
<sequence>PDPDVEVLSDKPHAAPAAGDVNKGSAGSLTSGKEMQDERPSDIQSRSSSPWFLPAVGPANRESPCHLCCPCHCHCDCCGAKETRYTVPNCPPPAVPDDSLRPSPVLGIPLNENGGPFHSHLYLLLPAGLQIKRTPDTHVCRFSPFFSLTHPSSSSFHLEPCVHQPPIPSVESLPPSEPQHLQV</sequence>